<dbReference type="Proteomes" id="UP000184550">
    <property type="component" value="Unassembled WGS sequence"/>
</dbReference>
<dbReference type="PANTHER" id="PTHR15004">
    <property type="entry name" value="GLUTAMYL-TRNA(GLN) AMIDOTRANSFERASE SUBUNIT C, MITOCHONDRIAL"/>
    <property type="match status" value="1"/>
</dbReference>
<dbReference type="RefSeq" id="WP_083622057.1">
    <property type="nucleotide sequence ID" value="NZ_LR734870.1"/>
</dbReference>
<dbReference type="GO" id="GO:0005524">
    <property type="term" value="F:ATP binding"/>
    <property type="evidence" value="ECO:0007669"/>
    <property type="project" value="UniProtKB-KW"/>
</dbReference>
<comment type="similarity">
    <text evidence="2">Belongs to the GatC family.</text>
</comment>
<keyword evidence="2" id="KW-0067">ATP-binding</keyword>
<evidence type="ECO:0000256" key="2">
    <source>
        <dbReference type="HAMAP-Rule" id="MF_00122"/>
    </source>
</evidence>
<dbReference type="Pfam" id="PF02686">
    <property type="entry name" value="GatC"/>
    <property type="match status" value="1"/>
</dbReference>
<comment type="catalytic activity">
    <reaction evidence="2">
        <text>L-glutamyl-tRNA(Gln) + L-glutamine + ATP + H2O = L-glutaminyl-tRNA(Gln) + L-glutamate + ADP + phosphate + H(+)</text>
        <dbReference type="Rhea" id="RHEA:17521"/>
        <dbReference type="Rhea" id="RHEA-COMP:9681"/>
        <dbReference type="Rhea" id="RHEA-COMP:9684"/>
        <dbReference type="ChEBI" id="CHEBI:15377"/>
        <dbReference type="ChEBI" id="CHEBI:15378"/>
        <dbReference type="ChEBI" id="CHEBI:29985"/>
        <dbReference type="ChEBI" id="CHEBI:30616"/>
        <dbReference type="ChEBI" id="CHEBI:43474"/>
        <dbReference type="ChEBI" id="CHEBI:58359"/>
        <dbReference type="ChEBI" id="CHEBI:78520"/>
        <dbReference type="ChEBI" id="CHEBI:78521"/>
        <dbReference type="ChEBI" id="CHEBI:456216"/>
    </reaction>
</comment>
<evidence type="ECO:0000313" key="3">
    <source>
        <dbReference type="EMBL" id="VXD18810.1"/>
    </source>
</evidence>
<keyword evidence="2 3" id="KW-0436">Ligase</keyword>
<dbReference type="AlphaFoldDB" id="A0A7Z9BR33"/>
<name>A0A7Z9BR33_9CYAN</name>
<sequence>MTIDREQVSKVAYLARLELTPEEEEKFTAQLGEILDYFEQLNELDTAQVPPMTRAIEMSNITRPDQGEPYPQRDHILANAPEQEGDYFKVPRIMAEE</sequence>
<evidence type="ECO:0000313" key="4">
    <source>
        <dbReference type="Proteomes" id="UP000184550"/>
    </source>
</evidence>
<dbReference type="PANTHER" id="PTHR15004:SF0">
    <property type="entry name" value="GLUTAMYL-TRNA(GLN) AMIDOTRANSFERASE SUBUNIT C, MITOCHONDRIAL"/>
    <property type="match status" value="1"/>
</dbReference>
<comment type="catalytic activity">
    <reaction evidence="2">
        <text>L-aspartyl-tRNA(Asn) + L-glutamine + ATP + H2O = L-asparaginyl-tRNA(Asn) + L-glutamate + ADP + phosphate + 2 H(+)</text>
        <dbReference type="Rhea" id="RHEA:14513"/>
        <dbReference type="Rhea" id="RHEA-COMP:9674"/>
        <dbReference type="Rhea" id="RHEA-COMP:9677"/>
        <dbReference type="ChEBI" id="CHEBI:15377"/>
        <dbReference type="ChEBI" id="CHEBI:15378"/>
        <dbReference type="ChEBI" id="CHEBI:29985"/>
        <dbReference type="ChEBI" id="CHEBI:30616"/>
        <dbReference type="ChEBI" id="CHEBI:43474"/>
        <dbReference type="ChEBI" id="CHEBI:58359"/>
        <dbReference type="ChEBI" id="CHEBI:78515"/>
        <dbReference type="ChEBI" id="CHEBI:78516"/>
        <dbReference type="ChEBI" id="CHEBI:456216"/>
    </reaction>
</comment>
<dbReference type="GO" id="GO:0050567">
    <property type="term" value="F:glutaminyl-tRNA synthase (glutamine-hydrolyzing) activity"/>
    <property type="evidence" value="ECO:0007669"/>
    <property type="project" value="UniProtKB-UniRule"/>
</dbReference>
<dbReference type="HAMAP" id="MF_00122">
    <property type="entry name" value="GatC"/>
    <property type="match status" value="1"/>
</dbReference>
<gene>
    <name evidence="2 3" type="primary">gatC</name>
    <name evidence="3" type="ORF">PL8927_610028</name>
</gene>
<dbReference type="InterPro" id="IPR003837">
    <property type="entry name" value="GatC"/>
</dbReference>
<comment type="caution">
    <text evidence="3">The sequence shown here is derived from an EMBL/GenBank/DDBJ whole genome shotgun (WGS) entry which is preliminary data.</text>
</comment>
<dbReference type="GO" id="GO:0016740">
    <property type="term" value="F:transferase activity"/>
    <property type="evidence" value="ECO:0007669"/>
    <property type="project" value="UniProtKB-KW"/>
</dbReference>
<proteinExistence type="inferred from homology"/>
<keyword evidence="2" id="KW-0547">Nucleotide-binding</keyword>
<evidence type="ECO:0000256" key="1">
    <source>
        <dbReference type="ARBA" id="ARBA00022917"/>
    </source>
</evidence>
<organism evidence="3 4">
    <name type="scientific">Planktothrix serta PCC 8927</name>
    <dbReference type="NCBI Taxonomy" id="671068"/>
    <lineage>
        <taxon>Bacteria</taxon>
        <taxon>Bacillati</taxon>
        <taxon>Cyanobacteriota</taxon>
        <taxon>Cyanophyceae</taxon>
        <taxon>Oscillatoriophycideae</taxon>
        <taxon>Oscillatoriales</taxon>
        <taxon>Microcoleaceae</taxon>
        <taxon>Planktothrix</taxon>
    </lineage>
</organism>
<dbReference type="GO" id="GO:0006412">
    <property type="term" value="P:translation"/>
    <property type="evidence" value="ECO:0007669"/>
    <property type="project" value="UniProtKB-UniRule"/>
</dbReference>
<keyword evidence="4" id="KW-1185">Reference proteome</keyword>
<comment type="function">
    <text evidence="2">Allows the formation of correctly charged Asn-tRNA(Asn) or Gln-tRNA(Gln) through the transamidation of misacylated Asp-tRNA(Asn) or Glu-tRNA(Gln) in organisms which lack either or both of asparaginyl-tRNA or glutaminyl-tRNA synthetases. The reaction takes place in the presence of glutamine and ATP through an activated phospho-Asp-tRNA(Asn) or phospho-Glu-tRNA(Gln).</text>
</comment>
<dbReference type="EMBL" id="CZCU02000137">
    <property type="protein sequence ID" value="VXD18810.1"/>
    <property type="molecule type" value="Genomic_DNA"/>
</dbReference>
<dbReference type="Gene3D" id="1.10.20.60">
    <property type="entry name" value="Glu-tRNAGln amidotransferase C subunit, N-terminal domain"/>
    <property type="match status" value="1"/>
</dbReference>
<dbReference type="OrthoDB" id="9813938at2"/>
<accession>A0A7Z9BR33</accession>
<protein>
    <recommendedName>
        <fullName evidence="2">Aspartyl/glutamyl-tRNA(Asn/Gln) amidotransferase subunit C</fullName>
        <shortName evidence="2">Asp/Glu-ADT subunit C</shortName>
        <ecNumber evidence="2">6.3.5.-</ecNumber>
    </recommendedName>
</protein>
<comment type="subunit">
    <text evidence="2">Heterotrimer of A, B and C subunits.</text>
</comment>
<reference evidence="3" key="1">
    <citation type="submission" date="2019-10" db="EMBL/GenBank/DDBJ databases">
        <authorList>
            <consortium name="Genoscope - CEA"/>
            <person name="William W."/>
        </authorList>
    </citation>
    <scope>NUCLEOTIDE SEQUENCE [LARGE SCALE GENOMIC DNA]</scope>
    <source>
        <strain evidence="3">BBR_PRJEB10992</strain>
    </source>
</reference>
<dbReference type="NCBIfam" id="TIGR00135">
    <property type="entry name" value="gatC"/>
    <property type="match status" value="1"/>
</dbReference>
<keyword evidence="1 2" id="KW-0648">Protein biosynthesis</keyword>
<dbReference type="InterPro" id="IPR036113">
    <property type="entry name" value="Asp/Glu-ADT_sf_sub_c"/>
</dbReference>
<dbReference type="EC" id="6.3.5.-" evidence="2"/>
<dbReference type="GO" id="GO:0070681">
    <property type="term" value="P:glutaminyl-tRNAGln biosynthesis via transamidation"/>
    <property type="evidence" value="ECO:0007669"/>
    <property type="project" value="TreeGrafter"/>
</dbReference>
<dbReference type="SUPFAM" id="SSF141000">
    <property type="entry name" value="Glu-tRNAGln amidotransferase C subunit"/>
    <property type="match status" value="1"/>
</dbReference>
<dbReference type="GO" id="GO:0006450">
    <property type="term" value="P:regulation of translational fidelity"/>
    <property type="evidence" value="ECO:0007669"/>
    <property type="project" value="InterPro"/>
</dbReference>